<comment type="caution">
    <text evidence="3">The sequence shown here is derived from an EMBL/GenBank/DDBJ whole genome shotgun (WGS) entry which is preliminary data.</text>
</comment>
<evidence type="ECO:0000256" key="1">
    <source>
        <dbReference type="SAM" id="MobiDB-lite"/>
    </source>
</evidence>
<gene>
    <name evidence="3" type="ORF">A1O3_00605</name>
</gene>
<dbReference type="eggNOG" id="ENOG502T5QH">
    <property type="taxonomic scope" value="Eukaryota"/>
</dbReference>
<evidence type="ECO:0000256" key="2">
    <source>
        <dbReference type="SAM" id="Phobius"/>
    </source>
</evidence>
<organism evidence="3 4">
    <name type="scientific">Capronia epimyces CBS 606.96</name>
    <dbReference type="NCBI Taxonomy" id="1182542"/>
    <lineage>
        <taxon>Eukaryota</taxon>
        <taxon>Fungi</taxon>
        <taxon>Dikarya</taxon>
        <taxon>Ascomycota</taxon>
        <taxon>Pezizomycotina</taxon>
        <taxon>Eurotiomycetes</taxon>
        <taxon>Chaetothyriomycetidae</taxon>
        <taxon>Chaetothyriales</taxon>
        <taxon>Herpotrichiellaceae</taxon>
        <taxon>Capronia</taxon>
    </lineage>
</organism>
<dbReference type="GeneID" id="19164745"/>
<evidence type="ECO:0000313" key="3">
    <source>
        <dbReference type="EMBL" id="EXJ92055.1"/>
    </source>
</evidence>
<feature type="transmembrane region" description="Helical" evidence="2">
    <location>
        <begin position="12"/>
        <end position="32"/>
    </location>
</feature>
<keyword evidence="2" id="KW-0812">Transmembrane</keyword>
<dbReference type="HOGENOM" id="CLU_088996_0_0_1"/>
<reference evidence="3 4" key="1">
    <citation type="submission" date="2013-03" db="EMBL/GenBank/DDBJ databases">
        <title>The Genome Sequence of Capronia epimyces CBS 606.96.</title>
        <authorList>
            <consortium name="The Broad Institute Genomics Platform"/>
            <person name="Cuomo C."/>
            <person name="de Hoog S."/>
            <person name="Gorbushina A."/>
            <person name="Walker B."/>
            <person name="Young S.K."/>
            <person name="Zeng Q."/>
            <person name="Gargeya S."/>
            <person name="Fitzgerald M."/>
            <person name="Haas B."/>
            <person name="Abouelleil A."/>
            <person name="Allen A.W."/>
            <person name="Alvarado L."/>
            <person name="Arachchi H.M."/>
            <person name="Berlin A.M."/>
            <person name="Chapman S.B."/>
            <person name="Gainer-Dewar J."/>
            <person name="Goldberg J."/>
            <person name="Griggs A."/>
            <person name="Gujja S."/>
            <person name="Hansen M."/>
            <person name="Howarth C."/>
            <person name="Imamovic A."/>
            <person name="Ireland A."/>
            <person name="Larimer J."/>
            <person name="McCowan C."/>
            <person name="Murphy C."/>
            <person name="Pearson M."/>
            <person name="Poon T.W."/>
            <person name="Priest M."/>
            <person name="Roberts A."/>
            <person name="Saif S."/>
            <person name="Shea T."/>
            <person name="Sisk P."/>
            <person name="Sykes S."/>
            <person name="Wortman J."/>
            <person name="Nusbaum C."/>
            <person name="Birren B."/>
        </authorList>
    </citation>
    <scope>NUCLEOTIDE SEQUENCE [LARGE SCALE GENOMIC DNA]</scope>
    <source>
        <strain evidence="3 4">CBS 606.96</strain>
    </source>
</reference>
<protein>
    <submittedName>
        <fullName evidence="3">Uncharacterized protein</fullName>
    </submittedName>
</protein>
<evidence type="ECO:0000313" key="4">
    <source>
        <dbReference type="Proteomes" id="UP000019478"/>
    </source>
</evidence>
<keyword evidence="2" id="KW-0472">Membrane</keyword>
<keyword evidence="4" id="KW-1185">Reference proteome</keyword>
<dbReference type="RefSeq" id="XP_007728945.1">
    <property type="nucleotide sequence ID" value="XM_007730755.1"/>
</dbReference>
<dbReference type="EMBL" id="AMGY01000001">
    <property type="protein sequence ID" value="EXJ92055.1"/>
    <property type="molecule type" value="Genomic_DNA"/>
</dbReference>
<dbReference type="AlphaFoldDB" id="W9YQW3"/>
<dbReference type="Proteomes" id="UP000019478">
    <property type="component" value="Unassembled WGS sequence"/>
</dbReference>
<keyword evidence="2" id="KW-1133">Transmembrane helix</keyword>
<sequence>MAGRPGSSRLQGLVTLSGMVAFLGAATIAPRISITRTDDSTFIKYDHLKSKTKTSSPAPADPGLIITPSPKPRSASTHASGRKPFGPNDWIFDTGATTHVCANRALLHSYDTLNPYSNSVNPRAVGYFGPNPVPIVGAGDCTFILPLFPGDAAATPRNARSSSIMSGLLGVGGASGGRAGNSVAGSSVSGEGLGLGFGEMEGDGAGAGGDANSSKELPLGPYRALTRLTVKNVMHIPDAGVNLISWSQLKRAKGLDLQLVEENDGGLTVREHGKPLMRFEARDGLFFLVQADVSSTTRQEIVGGH</sequence>
<proteinExistence type="predicted"/>
<feature type="region of interest" description="Disordered" evidence="1">
    <location>
        <begin position="51"/>
        <end position="82"/>
    </location>
</feature>
<accession>W9YQW3</accession>
<name>W9YQW3_9EURO</name>
<dbReference type="OrthoDB" id="2663223at2759"/>